<dbReference type="InterPro" id="IPR045584">
    <property type="entry name" value="Pilin-like"/>
</dbReference>
<dbReference type="RefSeq" id="WP_116884778.1">
    <property type="nucleotide sequence ID" value="NZ_CABMMC010000010.1"/>
</dbReference>
<dbReference type="NCBIfam" id="TIGR02532">
    <property type="entry name" value="IV_pilin_GFxxxE"/>
    <property type="match status" value="1"/>
</dbReference>
<keyword evidence="2" id="KW-1185">Reference proteome</keyword>
<dbReference type="PANTHER" id="PTHR30093">
    <property type="entry name" value="GENERAL SECRETION PATHWAY PROTEIN G"/>
    <property type="match status" value="1"/>
</dbReference>
<dbReference type="Gene3D" id="3.30.700.10">
    <property type="entry name" value="Glycoprotein, Type 4 Pilin"/>
    <property type="match status" value="1"/>
</dbReference>
<dbReference type="InterPro" id="IPR012902">
    <property type="entry name" value="N_methyl_site"/>
</dbReference>
<dbReference type="Proteomes" id="UP000245959">
    <property type="component" value="Unassembled WGS sequence"/>
</dbReference>
<dbReference type="GeneID" id="78296070"/>
<evidence type="ECO:0000313" key="2">
    <source>
        <dbReference type="Proteomes" id="UP000245959"/>
    </source>
</evidence>
<name>A0A2U1ARY0_9BACT</name>
<comment type="caution">
    <text evidence="1">The sequence shown here is derived from an EMBL/GenBank/DDBJ whole genome shotgun (WGS) entry which is preliminary data.</text>
</comment>
<dbReference type="SUPFAM" id="SSF54523">
    <property type="entry name" value="Pili subunits"/>
    <property type="match status" value="1"/>
</dbReference>
<gene>
    <name evidence="1" type="ORF">C8D82_12233</name>
</gene>
<sequence length="255" mass="28667">MKKCKFTLIELLVVIAIIAILAAMLLPALNKARATAQGGVCRGNLRQIMQGAFLYAQDYSDYLPLGFGEEYDGWKVWWSQIMTRTSGYTTGYIMPTRQMTLFRCPGDSTNYVTPSTQPSEIITTTPEGSRWALQSNYVYYSRVGRIDWYRANGTGWAKHYGPKKLSRVREASRSALILDGKGMKAVSSSVQGGLLFNRYDSDGDSYNGNRFTPNLQNVDYRHNKQINCALVDGHVESMGVSWGMPDSYLAWTDEQ</sequence>
<reference evidence="1 2" key="1">
    <citation type="submission" date="2018-04" db="EMBL/GenBank/DDBJ databases">
        <title>Genomic Encyclopedia of Type Strains, Phase IV (KMG-IV): sequencing the most valuable type-strain genomes for metagenomic binning, comparative biology and taxonomic classification.</title>
        <authorList>
            <person name="Goeker M."/>
        </authorList>
    </citation>
    <scope>NUCLEOTIDE SEQUENCE [LARGE SCALE GENOMIC DNA]</scope>
    <source>
        <strain evidence="1 2">DSM 14823</strain>
    </source>
</reference>
<dbReference type="AlphaFoldDB" id="A0A2U1ARY0"/>
<protein>
    <submittedName>
        <fullName evidence="1">Prepilin-type N-terminal cleavage/methylation domain-containing protein/prepilin-type processing-associated H-X9-DG protein</fullName>
    </submittedName>
</protein>
<accession>A0A2U1ARY0</accession>
<proteinExistence type="predicted"/>
<evidence type="ECO:0000313" key="1">
    <source>
        <dbReference type="EMBL" id="PVY39158.1"/>
    </source>
</evidence>
<dbReference type="EMBL" id="QEKH01000022">
    <property type="protein sequence ID" value="PVY39158.1"/>
    <property type="molecule type" value="Genomic_DNA"/>
</dbReference>
<dbReference type="PANTHER" id="PTHR30093:SF2">
    <property type="entry name" value="TYPE II SECRETION SYSTEM PROTEIN H"/>
    <property type="match status" value="1"/>
</dbReference>
<organism evidence="1 2">
    <name type="scientific">Victivallis vadensis</name>
    <dbReference type="NCBI Taxonomy" id="172901"/>
    <lineage>
        <taxon>Bacteria</taxon>
        <taxon>Pseudomonadati</taxon>
        <taxon>Lentisphaerota</taxon>
        <taxon>Lentisphaeria</taxon>
        <taxon>Victivallales</taxon>
        <taxon>Victivallaceae</taxon>
        <taxon>Victivallis</taxon>
    </lineage>
</organism>